<proteinExistence type="evidence at protein level"/>
<comment type="subcellular location">
    <subcellularLocation>
        <location evidence="2">Cytoplasm</location>
    </subcellularLocation>
    <subcellularLocation>
        <location evidence="1">Nucleus</location>
    </subcellularLocation>
</comment>
<accession>F4K5I3</accession>
<comment type="similarity">
    <text evidence="3">Belongs to the CSN3 family.</text>
</comment>
<evidence type="ECO:0000256" key="3">
    <source>
        <dbReference type="ARBA" id="ARBA00007084"/>
    </source>
</evidence>
<evidence type="ECO:0000256" key="1">
    <source>
        <dbReference type="ARBA" id="ARBA00004123"/>
    </source>
</evidence>
<evidence type="ECO:0000256" key="5">
    <source>
        <dbReference type="ARBA" id="ARBA00022490"/>
    </source>
</evidence>
<dbReference type="GeneID" id="831275"/>
<dbReference type="GO" id="GO:0008180">
    <property type="term" value="C:COP9 signalosome"/>
    <property type="evidence" value="ECO:0007669"/>
    <property type="project" value="UniProtKB-KW"/>
</dbReference>
<reference evidence="11" key="2">
    <citation type="journal article" date="2017" name="Plant J.">
        <title>Araport11: a complete reannotation of the Arabidopsis thaliana reference genome.</title>
        <authorList>
            <person name="Cheng C.Y."/>
            <person name="Krishnakumar V."/>
            <person name="Chan A.P."/>
            <person name="Thibaud-Nissen F."/>
            <person name="Schobel S."/>
            <person name="Town C.D."/>
        </authorList>
    </citation>
    <scope>GENOME REANNOTATION</scope>
    <source>
        <strain evidence="11">cv. Columbia</strain>
    </source>
</reference>
<dbReference type="PANTHER" id="PTHR10758:SF1">
    <property type="entry name" value="COP9 SIGNALOSOME COMPLEX SUBUNIT 3"/>
    <property type="match status" value="1"/>
</dbReference>
<evidence type="ECO:0000256" key="6">
    <source>
        <dbReference type="ARBA" id="ARBA00022790"/>
    </source>
</evidence>
<evidence type="ECO:0000256" key="4">
    <source>
        <dbReference type="ARBA" id="ARBA00014878"/>
    </source>
</evidence>
<dbReference type="OrthoDB" id="29061at2759"/>
<evidence type="ECO:0007829" key="14">
    <source>
        <dbReference type="ProteomicsDB" id="F4K5I3"/>
    </source>
</evidence>
<dbReference type="Pfam" id="PF22788">
    <property type="entry name" value="COP9_hel_rpt"/>
    <property type="match status" value="1"/>
</dbReference>
<dbReference type="Proteomes" id="UP000006548">
    <property type="component" value="Chromosome 5"/>
</dbReference>
<sequence>MIGAVNSVEAVITSIQGLSGSPEDLSALHDLLRGAQDSLRAEPGVNFSTLDQLDASKHSLGYLYFLEVLTCGPVSKEKAAYEIPIIARFINSCDAGQIRLASYKFVSLCKILKDHVIALGDPLRGVGPLLNAVQKLQVSSKRLTALHPDVLQLCLQAKSYKSGFSILSDDIVEIDQPRDFFLYSYYGGMICIGLKRFQKALELLYNVVTAPMHQVNAIALEAYKKYILVSLIHNGQFTNTLPKCASTAAQRSFKNYTGPYIELGNCYNDGKIGELEALVVARNAEFEEDKNLGLVKQAVSSLYKRNILRLTQKYLTLSLQDIANMVQLGNAKEAEMHVLQMVLCPTLDFWKLALLV</sequence>
<dbReference type="SMR" id="F4K5I3"/>
<dbReference type="TAIR" id="AT5G14250">
    <property type="gene designation" value="COP13"/>
</dbReference>
<dbReference type="DNASU" id="831275"/>
<dbReference type="Pfam" id="PF01399">
    <property type="entry name" value="PCI"/>
    <property type="match status" value="1"/>
</dbReference>
<evidence type="ECO:0000259" key="8">
    <source>
        <dbReference type="PROSITE" id="PS50250"/>
    </source>
</evidence>
<dbReference type="GO" id="GO:0005737">
    <property type="term" value="C:cytoplasm"/>
    <property type="evidence" value="ECO:0007669"/>
    <property type="project" value="UniProtKB-SubCell"/>
</dbReference>
<protein>
    <recommendedName>
        <fullName evidence="4">COP9 signalosome complex subunit 3</fullName>
    </recommendedName>
</protein>
<dbReference type="Araport" id="AT5G14250"/>
<keyword evidence="11" id="KW-1185">Reference proteome</keyword>
<evidence type="ECO:0000313" key="11">
    <source>
        <dbReference type="Proteomes" id="UP000006548"/>
    </source>
</evidence>
<organism evidence="10 11">
    <name type="scientific">Arabidopsis thaliana</name>
    <name type="common">Mouse-ear cress</name>
    <dbReference type="NCBI Taxonomy" id="3702"/>
    <lineage>
        <taxon>Eukaryota</taxon>
        <taxon>Viridiplantae</taxon>
        <taxon>Streptophyta</taxon>
        <taxon>Embryophyta</taxon>
        <taxon>Tracheophyta</taxon>
        <taxon>Spermatophyta</taxon>
        <taxon>Magnoliopsida</taxon>
        <taxon>eudicotyledons</taxon>
        <taxon>Gunneridae</taxon>
        <taxon>Pentapetalae</taxon>
        <taxon>rosids</taxon>
        <taxon>malvids</taxon>
        <taxon>Brassicales</taxon>
        <taxon>Brassicaceae</taxon>
        <taxon>Camelineae</taxon>
        <taxon>Arabidopsis</taxon>
    </lineage>
</organism>
<evidence type="ECO:0000256" key="7">
    <source>
        <dbReference type="ARBA" id="ARBA00023242"/>
    </source>
</evidence>
<evidence type="ECO:0000313" key="9">
    <source>
        <dbReference type="Araport" id="AT5G14250"/>
    </source>
</evidence>
<gene>
    <name evidence="10 12" type="primary">COP13</name>
    <name evidence="10" type="synonym">COP9 SIGNALOSOME SUBUNIT 3</name>
    <name evidence="10" type="synonym">CSN3</name>
    <name evidence="10" type="synonym">FUS11</name>
    <name evidence="10" type="synonym">FUSCA 11</name>
    <name evidence="9 10" type="ordered locus">At5g14250</name>
    <name evidence="10" type="ORF">F18O22.40</name>
    <name evidence="10" type="ORF">F18O22_40</name>
</gene>
<dbReference type="AlphaFoldDB" id="F4K5I3"/>
<name>F4K5I3_ARATH</name>
<dbReference type="PROSITE" id="PS50250">
    <property type="entry name" value="PCI"/>
    <property type="match status" value="1"/>
</dbReference>
<keyword evidence="5" id="KW-0963">Cytoplasm</keyword>
<dbReference type="InterPro" id="IPR050756">
    <property type="entry name" value="CSN3"/>
</dbReference>
<keyword evidence="6" id="KW-0736">Signalosome</keyword>
<feature type="domain" description="PCI" evidence="8">
    <location>
        <begin position="196"/>
        <end position="356"/>
    </location>
</feature>
<evidence type="ECO:0007829" key="13">
    <source>
        <dbReference type="PeptideAtlas" id="F4K5I3"/>
    </source>
</evidence>
<dbReference type="InterPro" id="IPR000717">
    <property type="entry name" value="PCI_dom"/>
</dbReference>
<keyword evidence="10" id="KW-0647">Proteasome</keyword>
<reference evidence="10 11" key="1">
    <citation type="journal article" date="2000" name="Nature">
        <title>Sequence and analysis of chromosome 5 of the plant Arabidopsis thaliana.</title>
        <authorList>
            <consortium name="Kazusa DNA Research Institute"/>
            <consortium name="Cold Spring Harbor and Washington University in St Louis Sequencing Consortium"/>
            <consortium name="European Union Arabidopsis Genome Sequencing Consortium"/>
            <person name="Tabata S."/>
            <person name="Kaneko T."/>
            <person name="Nakamura Y."/>
            <person name="Kotani H."/>
            <person name="Kato T."/>
            <person name="Asamizu E."/>
            <person name="Miyajima N."/>
            <person name="Sasamoto S."/>
            <person name="Kimura T."/>
            <person name="Hosouchi T."/>
            <person name="Kawashima K."/>
            <person name="Kohara M."/>
            <person name="Matsumoto M."/>
            <person name="Matsuno A."/>
            <person name="Muraki A."/>
            <person name="Nakayama S."/>
            <person name="Nakazaki N."/>
            <person name="Naruo K."/>
            <person name="Okumura S."/>
            <person name="Shinpo S."/>
            <person name="Takeuchi C."/>
            <person name="Wada T."/>
            <person name="Watanabe A."/>
            <person name="Yamada M."/>
            <person name="Yasuda M."/>
            <person name="Sato S."/>
            <person name="de la Bastide M."/>
            <person name="Huang E."/>
            <person name="Spiegel L."/>
            <person name="Gnoj L."/>
            <person name="O'Shaughnessy A."/>
            <person name="Preston R."/>
            <person name="Habermann K."/>
            <person name="Murray J."/>
            <person name="Johnson D."/>
            <person name="Rohlfing T."/>
            <person name="Nelson J."/>
            <person name="Stoneking T."/>
            <person name="Pepin K."/>
            <person name="Spieth J."/>
            <person name="Sekhon M."/>
            <person name="Armstrong J."/>
            <person name="Becker M."/>
            <person name="Belter E."/>
            <person name="Cordum H."/>
            <person name="Cordes M."/>
            <person name="Courtney L."/>
            <person name="Courtney W."/>
            <person name="Dante M."/>
            <person name="Du H."/>
            <person name="Edwards J."/>
            <person name="Fryman J."/>
            <person name="Haakensen B."/>
            <person name="Lamar E."/>
            <person name="Latreille P."/>
            <person name="Leonard S."/>
            <person name="Meyer R."/>
            <person name="Mulvaney E."/>
            <person name="Ozersky P."/>
            <person name="Riley A."/>
            <person name="Strowmatt C."/>
            <person name="Wagner-McPherson C."/>
            <person name="Wollam A."/>
            <person name="Yoakum M."/>
            <person name="Bell M."/>
            <person name="Dedhia N."/>
            <person name="Parnell L."/>
            <person name="Shah R."/>
            <person name="Rodriguez M."/>
            <person name="See L.H."/>
            <person name="Vil D."/>
            <person name="Baker J."/>
            <person name="Kirchoff K."/>
            <person name="Toth K."/>
            <person name="King L."/>
            <person name="Bahret A."/>
            <person name="Miller B."/>
            <person name="Marra M."/>
            <person name="Martienssen R."/>
            <person name="McCombie W.R."/>
            <person name="Wilson R.K."/>
            <person name="Murphy G."/>
            <person name="Bancroft I."/>
            <person name="Volckaert G."/>
            <person name="Wambutt R."/>
            <person name="Dusterhoft A."/>
            <person name="Stiekema W."/>
            <person name="Pohl T."/>
            <person name="Entian K.D."/>
            <person name="Terryn N."/>
            <person name="Hartley N."/>
            <person name="Bent E."/>
            <person name="Johnson S."/>
            <person name="Langham S.A."/>
            <person name="McCullagh B."/>
            <person name="Robben J."/>
            <person name="Grymonprez B."/>
            <person name="Zimmermann W."/>
            <person name="Ramsperger U."/>
            <person name="Wedler H."/>
            <person name="Balke K."/>
            <person name="Wedler E."/>
            <person name="Peters S."/>
            <person name="van Staveren M."/>
            <person name="Dirkse W."/>
            <person name="Mooijman P."/>
            <person name="Lankhorst R.K."/>
            <person name="Weitzenegger T."/>
            <person name="Bothe G."/>
            <person name="Rose M."/>
            <person name="Hauf J."/>
            <person name="Berneiser S."/>
            <person name="Hempel S."/>
            <person name="Feldpausch M."/>
            <person name="Lamberth S."/>
            <person name="Villarroel R."/>
            <person name="Gielen J."/>
            <person name="Ardiles W."/>
            <person name="Bents O."/>
            <person name="Lemcke K."/>
            <person name="Kolesov G."/>
            <person name="Mayer K."/>
            <person name="Rudd S."/>
            <person name="Schoof H."/>
            <person name="Schueller C."/>
            <person name="Zaccaria P."/>
            <person name="Mewes H.W."/>
            <person name="Bevan M."/>
            <person name="Fransz P."/>
        </authorList>
    </citation>
    <scope>NUCLEOTIDE SEQUENCE [LARGE SCALE GENOMIC DNA]</scope>
    <source>
        <strain evidence="11">cv. Columbia</strain>
    </source>
</reference>
<keyword evidence="13 14" id="KW-1267">Proteomics identification</keyword>
<evidence type="ECO:0000313" key="12">
    <source>
        <dbReference type="TAIR" id="AT5G14250"/>
    </source>
</evidence>
<dbReference type="PANTHER" id="PTHR10758">
    <property type="entry name" value="26S PROTEASOME NON-ATPASE REGULATORY SUBUNIT 3/COP9 SIGNALOSOME COMPLEX SUBUNIT 3"/>
    <property type="match status" value="1"/>
</dbReference>
<dbReference type="ExpressionAtlas" id="F4K5I3">
    <property type="expression patterns" value="baseline and differential"/>
</dbReference>
<dbReference type="RefSeq" id="NP_001031881.1">
    <property type="nucleotide sequence ID" value="NM_001036804.1"/>
</dbReference>
<keyword evidence="7" id="KW-0539">Nucleus</keyword>
<dbReference type="EMBL" id="CP002688">
    <property type="protein sequence ID" value="AED92006.1"/>
    <property type="molecule type" value="Genomic_DNA"/>
</dbReference>
<dbReference type="GO" id="GO:0000502">
    <property type="term" value="C:proteasome complex"/>
    <property type="evidence" value="ECO:0007669"/>
    <property type="project" value="UniProtKB-KW"/>
</dbReference>
<evidence type="ECO:0000256" key="2">
    <source>
        <dbReference type="ARBA" id="ARBA00004496"/>
    </source>
</evidence>
<dbReference type="HOGENOM" id="CLU_028825_0_0_1"/>
<evidence type="ECO:0000313" key="10">
    <source>
        <dbReference type="EMBL" id="AED92006.1"/>
    </source>
</evidence>
<dbReference type="InterPro" id="IPR055089">
    <property type="entry name" value="COP9_N"/>
</dbReference>